<dbReference type="InterPro" id="IPR018448">
    <property type="entry name" value="TatB"/>
</dbReference>
<evidence type="ECO:0000256" key="1">
    <source>
        <dbReference type="ARBA" id="ARBA00004167"/>
    </source>
</evidence>
<keyword evidence="8" id="KW-0472">Membrane</keyword>
<keyword evidence="3" id="KW-1003">Cell membrane</keyword>
<dbReference type="EMBL" id="LICA01000045">
    <property type="protein sequence ID" value="KRO96676.1"/>
    <property type="molecule type" value="Genomic_DNA"/>
</dbReference>
<keyword evidence="4" id="KW-0812">Transmembrane</keyword>
<evidence type="ECO:0000256" key="3">
    <source>
        <dbReference type="ARBA" id="ARBA00022475"/>
    </source>
</evidence>
<dbReference type="Proteomes" id="UP000051213">
    <property type="component" value="Unassembled WGS sequence"/>
</dbReference>
<dbReference type="InterPro" id="IPR003369">
    <property type="entry name" value="TatA/B/E"/>
</dbReference>
<dbReference type="PANTHER" id="PTHR33162">
    <property type="entry name" value="SEC-INDEPENDENT PROTEIN TRANSLOCASE PROTEIN TATA, CHLOROPLASTIC"/>
    <property type="match status" value="1"/>
</dbReference>
<comment type="subcellular location">
    <subcellularLocation>
        <location evidence="1">Membrane</location>
        <topology evidence="1">Single-pass membrane protein</topology>
    </subcellularLocation>
</comment>
<dbReference type="AlphaFoldDB" id="A0A0R2UBR7"/>
<keyword evidence="2" id="KW-0813">Transport</keyword>
<evidence type="ECO:0000256" key="4">
    <source>
        <dbReference type="ARBA" id="ARBA00022692"/>
    </source>
</evidence>
<evidence type="ECO:0000256" key="2">
    <source>
        <dbReference type="ARBA" id="ARBA00022448"/>
    </source>
</evidence>
<dbReference type="Gene3D" id="1.20.5.3310">
    <property type="match status" value="1"/>
</dbReference>
<evidence type="ECO:0008006" key="11">
    <source>
        <dbReference type="Google" id="ProtNLM"/>
    </source>
</evidence>
<dbReference type="NCBIfam" id="TIGR01410">
    <property type="entry name" value="tatB"/>
    <property type="match status" value="1"/>
</dbReference>
<accession>A0A0R2UBR7</accession>
<evidence type="ECO:0000256" key="8">
    <source>
        <dbReference type="ARBA" id="ARBA00023136"/>
    </source>
</evidence>
<dbReference type="Pfam" id="PF02416">
    <property type="entry name" value="TatA_B_E"/>
    <property type="match status" value="1"/>
</dbReference>
<evidence type="ECO:0000313" key="10">
    <source>
        <dbReference type="Proteomes" id="UP000051213"/>
    </source>
</evidence>
<keyword evidence="7" id="KW-0811">Translocation</keyword>
<reference evidence="9 10" key="1">
    <citation type="submission" date="2015-10" db="EMBL/GenBank/DDBJ databases">
        <title>Metagenome-Assembled Genomes uncover a global brackish microbiome.</title>
        <authorList>
            <person name="Hugerth L.W."/>
            <person name="Larsson J."/>
            <person name="Alneberg J."/>
            <person name="Lindh M.V."/>
            <person name="Legrand C."/>
            <person name="Pinhassi J."/>
            <person name="Andersson A.F."/>
        </authorList>
    </citation>
    <scope>NUCLEOTIDE SEQUENCE [LARGE SCALE GENOMIC DNA]</scope>
    <source>
        <strain evidence="9">BACL26 MAG-121220-bin70</strain>
    </source>
</reference>
<dbReference type="GO" id="GO:0008320">
    <property type="term" value="F:protein transmembrane transporter activity"/>
    <property type="evidence" value="ECO:0007669"/>
    <property type="project" value="InterPro"/>
</dbReference>
<name>A0A0R2UBR7_9GAMM</name>
<evidence type="ECO:0000256" key="6">
    <source>
        <dbReference type="ARBA" id="ARBA00022989"/>
    </source>
</evidence>
<gene>
    <name evidence="9" type="ORF">ABS24_07550</name>
</gene>
<dbReference type="GO" id="GO:0043953">
    <property type="term" value="P:protein transport by the Tat complex"/>
    <property type="evidence" value="ECO:0007669"/>
    <property type="project" value="InterPro"/>
</dbReference>
<dbReference type="PRINTS" id="PR01506">
    <property type="entry name" value="TATBPROTEIN"/>
</dbReference>
<evidence type="ECO:0000313" key="9">
    <source>
        <dbReference type="EMBL" id="KRO96676.1"/>
    </source>
</evidence>
<keyword evidence="6" id="KW-1133">Transmembrane helix</keyword>
<evidence type="ECO:0000256" key="7">
    <source>
        <dbReference type="ARBA" id="ARBA00023010"/>
    </source>
</evidence>
<dbReference type="GO" id="GO:0016020">
    <property type="term" value="C:membrane"/>
    <property type="evidence" value="ECO:0007669"/>
    <property type="project" value="UniProtKB-SubCell"/>
</dbReference>
<organism evidence="9 10">
    <name type="scientific">SAR92 bacterium BACL26 MAG-121220-bin70</name>
    <dbReference type="NCBI Taxonomy" id="1655626"/>
    <lineage>
        <taxon>Bacteria</taxon>
        <taxon>Pseudomonadati</taxon>
        <taxon>Pseudomonadota</taxon>
        <taxon>Gammaproteobacteria</taxon>
        <taxon>Cellvibrionales</taxon>
        <taxon>Porticoccaceae</taxon>
        <taxon>SAR92 clade</taxon>
    </lineage>
</organism>
<evidence type="ECO:0000256" key="5">
    <source>
        <dbReference type="ARBA" id="ARBA00022927"/>
    </source>
</evidence>
<protein>
    <recommendedName>
        <fullName evidence="11">Twin-arginine translocase subunit TatB</fullName>
    </recommendedName>
</protein>
<sequence>MFDIGFSEIMVVAVISLIIMGPERLPETVRTLSLWLGRLRQFVSSARAEIEDEVGMDEIRRQLRNEQIMRDLEKGKDQLNALAKDVTDISRIESKDD</sequence>
<comment type="caution">
    <text evidence="9">The sequence shown here is derived from an EMBL/GenBank/DDBJ whole genome shotgun (WGS) entry which is preliminary data.</text>
</comment>
<proteinExistence type="predicted"/>
<keyword evidence="5" id="KW-0653">Protein transport</keyword>
<dbReference type="PANTHER" id="PTHR33162:SF1">
    <property type="entry name" value="SEC-INDEPENDENT PROTEIN TRANSLOCASE PROTEIN TATA, CHLOROPLASTIC"/>
    <property type="match status" value="1"/>
</dbReference>